<comment type="subcellular location">
    <subcellularLocation>
        <location evidence="1">Cytoplasm</location>
        <location evidence="1">Cytoskeleton</location>
    </subcellularLocation>
</comment>
<feature type="compositionally biased region" description="Basic residues" evidence="7">
    <location>
        <begin position="49"/>
        <end position="58"/>
    </location>
</feature>
<keyword evidence="9" id="KW-1185">Reference proteome</keyword>
<feature type="region of interest" description="Disordered" evidence="7">
    <location>
        <begin position="16"/>
        <end position="84"/>
    </location>
</feature>
<feature type="compositionally biased region" description="Basic and acidic residues" evidence="7">
    <location>
        <begin position="428"/>
        <end position="448"/>
    </location>
</feature>
<dbReference type="Pfam" id="PF05517">
    <property type="entry name" value="p25-alpha"/>
    <property type="match status" value="1"/>
</dbReference>
<comment type="similarity">
    <text evidence="2">Belongs to the TPPP family.</text>
</comment>
<feature type="non-terminal residue" evidence="8">
    <location>
        <position position="471"/>
    </location>
</feature>
<dbReference type="SUPFAM" id="SSF47473">
    <property type="entry name" value="EF-hand"/>
    <property type="match status" value="1"/>
</dbReference>
<dbReference type="PANTHER" id="PTHR12932">
    <property type="entry name" value="P25 ALPHA-RELATED"/>
    <property type="match status" value="1"/>
</dbReference>
<feature type="non-terminal residue" evidence="8">
    <location>
        <position position="1"/>
    </location>
</feature>
<feature type="compositionally biased region" description="Polar residues" evidence="7">
    <location>
        <begin position="159"/>
        <end position="168"/>
    </location>
</feature>
<evidence type="ECO:0000256" key="5">
    <source>
        <dbReference type="ARBA" id="ARBA00022701"/>
    </source>
</evidence>
<keyword evidence="4" id="KW-0963">Cytoplasm</keyword>
<evidence type="ECO:0000313" key="9">
    <source>
        <dbReference type="Proteomes" id="UP001166093"/>
    </source>
</evidence>
<feature type="compositionally biased region" description="Polar residues" evidence="7">
    <location>
        <begin position="185"/>
        <end position="203"/>
    </location>
</feature>
<evidence type="ECO:0000256" key="6">
    <source>
        <dbReference type="ARBA" id="ARBA00023212"/>
    </source>
</evidence>
<dbReference type="Proteomes" id="UP001166093">
    <property type="component" value="Unassembled WGS sequence"/>
</dbReference>
<gene>
    <name evidence="8" type="primary">Tppp3_0</name>
    <name evidence="8" type="ORF">GTO93_0004261</name>
</gene>
<evidence type="ECO:0000256" key="2">
    <source>
        <dbReference type="ARBA" id="ARBA00010994"/>
    </source>
</evidence>
<feature type="region of interest" description="Disordered" evidence="7">
    <location>
        <begin position="154"/>
        <end position="265"/>
    </location>
</feature>
<evidence type="ECO:0000256" key="1">
    <source>
        <dbReference type="ARBA" id="ARBA00004245"/>
    </source>
</evidence>
<keyword evidence="6" id="KW-0206">Cytoskeleton</keyword>
<sequence>MCLLFPGASISKRYGNGILRKSSSSKAGEEPCPTFSSEQQPASWARTSTQKRKKKVHKVPAEVINDRSLVNNSNKLPGVSPSDPGPPFGALTVAASQSLMLPIPAFPQRASLPSLVASATPVQAAGPPADYHSDSAESMDEIPVAQTRLGSAAMGGYTSHRNSQQNLLSKPCLSPQDHRPLRSVPSMQPRATRSSLKSPLSTEQRFKLLPQPPTVYVSKSSGDCRAPRRWGNPTAVEEGSPGHSKRKRTSKESHKHDSSRDRTEPLIPYNQGHLGFWGEANLALPDHPVKTVLKMAESTDMSLLEEAFRKFSVHGDTKATGKELNGKNWAKLCKDCKIIDGKSVTSTDVDIVFSKVKAKTARVITFEEFKKALVELGPKRFKGKSKEEAVSSIYKLIEGKEPANVGVTKITKKGGVDRLTDASKYTGSHKERFDESGKGKGKGGREDLVENTGYVGSYKNAGTYDEKLQEK</sequence>
<evidence type="ECO:0000256" key="3">
    <source>
        <dbReference type="ARBA" id="ARBA00014005"/>
    </source>
</evidence>
<proteinExistence type="inferred from homology"/>
<dbReference type="InterPro" id="IPR011992">
    <property type="entry name" value="EF-hand-dom_pair"/>
</dbReference>
<dbReference type="PANTHER" id="PTHR12932:SF16">
    <property type="entry name" value="TUBULIN POLYMERIZATION-PROMOTING PROTEIN FAMILY MEMBER 3"/>
    <property type="match status" value="1"/>
</dbReference>
<reference evidence="8" key="1">
    <citation type="journal article" date="2021" name="Cell">
        <title>Tracing the genetic footprints of vertebrate landing in non-teleost ray-finned fishes.</title>
        <authorList>
            <person name="Bi X."/>
            <person name="Wang K."/>
            <person name="Yang L."/>
            <person name="Pan H."/>
            <person name="Jiang H."/>
            <person name="Wei Q."/>
            <person name="Fang M."/>
            <person name="Yu H."/>
            <person name="Zhu C."/>
            <person name="Cai Y."/>
            <person name="He Y."/>
            <person name="Gan X."/>
            <person name="Zeng H."/>
            <person name="Yu D."/>
            <person name="Zhu Y."/>
            <person name="Jiang H."/>
            <person name="Qiu Q."/>
            <person name="Yang H."/>
            <person name="Zhang Y.E."/>
            <person name="Wang W."/>
            <person name="Zhu M."/>
            <person name="He S."/>
            <person name="Zhang G."/>
        </authorList>
    </citation>
    <scope>NUCLEOTIDE SEQUENCE</scope>
    <source>
        <strain evidence="8">Pddl_001</strain>
    </source>
</reference>
<protein>
    <recommendedName>
        <fullName evidence="3">Tubulin polymerization-promoting protein family member 3</fullName>
    </recommendedName>
</protein>
<dbReference type="InterPro" id="IPR008907">
    <property type="entry name" value="TPP/p25"/>
</dbReference>
<feature type="compositionally biased region" description="Basic and acidic residues" evidence="7">
    <location>
        <begin position="250"/>
        <end position="264"/>
    </location>
</feature>
<comment type="caution">
    <text evidence="8">The sequence shown here is derived from an EMBL/GenBank/DDBJ whole genome shotgun (WGS) entry which is preliminary data.</text>
</comment>
<keyword evidence="5" id="KW-0493">Microtubule</keyword>
<name>A0ABS2Y5D9_POLSP</name>
<evidence type="ECO:0000313" key="8">
    <source>
        <dbReference type="EMBL" id="MBN3281892.1"/>
    </source>
</evidence>
<feature type="compositionally biased region" description="Polar residues" evidence="7">
    <location>
        <begin position="34"/>
        <end position="48"/>
    </location>
</feature>
<dbReference type="Gene3D" id="1.10.238.10">
    <property type="entry name" value="EF-hand"/>
    <property type="match status" value="1"/>
</dbReference>
<organism evidence="8 9">
    <name type="scientific">Polyodon spathula</name>
    <name type="common">North American paddlefish</name>
    <name type="synonym">Squalus spathula</name>
    <dbReference type="NCBI Taxonomy" id="7913"/>
    <lineage>
        <taxon>Eukaryota</taxon>
        <taxon>Metazoa</taxon>
        <taxon>Chordata</taxon>
        <taxon>Craniata</taxon>
        <taxon>Vertebrata</taxon>
        <taxon>Euteleostomi</taxon>
        <taxon>Actinopterygii</taxon>
        <taxon>Chondrostei</taxon>
        <taxon>Acipenseriformes</taxon>
        <taxon>Polyodontidae</taxon>
        <taxon>Polyodon</taxon>
    </lineage>
</organism>
<dbReference type="EMBL" id="JAAWVQ010112389">
    <property type="protein sequence ID" value="MBN3281892.1"/>
    <property type="molecule type" value="Genomic_DNA"/>
</dbReference>
<evidence type="ECO:0000256" key="7">
    <source>
        <dbReference type="SAM" id="MobiDB-lite"/>
    </source>
</evidence>
<accession>A0ABS2Y5D9</accession>
<evidence type="ECO:0000256" key="4">
    <source>
        <dbReference type="ARBA" id="ARBA00022490"/>
    </source>
</evidence>
<feature type="region of interest" description="Disordered" evidence="7">
    <location>
        <begin position="427"/>
        <end position="449"/>
    </location>
</feature>